<dbReference type="Proteomes" id="UP000667802">
    <property type="component" value="Unassembled WGS sequence"/>
</dbReference>
<organism evidence="1 2">
    <name type="scientific">Aetokthonos hydrillicola Thurmond2011</name>
    <dbReference type="NCBI Taxonomy" id="2712845"/>
    <lineage>
        <taxon>Bacteria</taxon>
        <taxon>Bacillati</taxon>
        <taxon>Cyanobacteriota</taxon>
        <taxon>Cyanophyceae</taxon>
        <taxon>Nostocales</taxon>
        <taxon>Hapalosiphonaceae</taxon>
        <taxon>Aetokthonos</taxon>
    </lineage>
</organism>
<gene>
    <name evidence="1" type="ORF">G7B40_039520</name>
</gene>
<proteinExistence type="predicted"/>
<dbReference type="EMBL" id="JAALHA020000036">
    <property type="protein sequence ID" value="MDR9900582.1"/>
    <property type="molecule type" value="Genomic_DNA"/>
</dbReference>
<reference evidence="2" key="1">
    <citation type="journal article" date="2021" name="Science">
        <title>Hunting the eagle killer: A cyanobacterial neurotoxin causes vacuolar myelinopathy.</title>
        <authorList>
            <person name="Breinlinger S."/>
            <person name="Phillips T.J."/>
            <person name="Haram B.N."/>
            <person name="Mares J."/>
            <person name="Martinez Yerena J.A."/>
            <person name="Hrouzek P."/>
            <person name="Sobotka R."/>
            <person name="Henderson W.M."/>
            <person name="Schmieder P."/>
            <person name="Williams S.M."/>
            <person name="Lauderdale J.D."/>
            <person name="Wilde H.D."/>
            <person name="Gerrin W."/>
            <person name="Kust A."/>
            <person name="Washington J.W."/>
            <person name="Wagner C."/>
            <person name="Geier B."/>
            <person name="Liebeke M."/>
            <person name="Enke H."/>
            <person name="Niedermeyer T.H.J."/>
            <person name="Wilde S.B."/>
        </authorList>
    </citation>
    <scope>NUCLEOTIDE SEQUENCE [LARGE SCALE GENOMIC DNA]</scope>
    <source>
        <strain evidence="2">Thurmond2011</strain>
    </source>
</reference>
<protein>
    <submittedName>
        <fullName evidence="1">Uncharacterized protein</fullName>
    </submittedName>
</protein>
<sequence length="74" mass="9140">MSRNLPHIIPSSQPPSEETFAVYQTTHQFYQEIRVRDEFKQYCEWYHTTAQSNRQDLERMRGELNIFAWFRRRS</sequence>
<comment type="caution">
    <text evidence="1">The sequence shown here is derived from an EMBL/GenBank/DDBJ whole genome shotgun (WGS) entry which is preliminary data.</text>
</comment>
<evidence type="ECO:0000313" key="1">
    <source>
        <dbReference type="EMBL" id="MDR9900582.1"/>
    </source>
</evidence>
<name>A0AAP5IHA5_9CYAN</name>
<keyword evidence="2" id="KW-1185">Reference proteome</keyword>
<dbReference type="RefSeq" id="WP_208351667.1">
    <property type="nucleotide sequence ID" value="NZ_JAALHA020000036.1"/>
</dbReference>
<evidence type="ECO:0000313" key="2">
    <source>
        <dbReference type="Proteomes" id="UP000667802"/>
    </source>
</evidence>
<dbReference type="AlphaFoldDB" id="A0AAP5IHA5"/>
<accession>A0AAP5IHA5</accession>